<keyword evidence="2" id="KW-0813">Transport</keyword>
<dbReference type="InterPro" id="IPR050382">
    <property type="entry name" value="MFS_Na/Anion_cotransporter"/>
</dbReference>
<evidence type="ECO:0000259" key="8">
    <source>
        <dbReference type="PROSITE" id="PS50850"/>
    </source>
</evidence>
<dbReference type="Gene3D" id="1.20.1250.20">
    <property type="entry name" value="MFS general substrate transporter like domains"/>
    <property type="match status" value="2"/>
</dbReference>
<name>A0A2J7RH12_9NEOP</name>
<feature type="transmembrane region" description="Helical" evidence="7">
    <location>
        <begin position="91"/>
        <end position="112"/>
    </location>
</feature>
<evidence type="ECO:0000256" key="7">
    <source>
        <dbReference type="SAM" id="Phobius"/>
    </source>
</evidence>
<reference evidence="9 10" key="1">
    <citation type="submission" date="2017-12" db="EMBL/GenBank/DDBJ databases">
        <title>Hemimetabolous genomes reveal molecular basis of termite eusociality.</title>
        <authorList>
            <person name="Harrison M.C."/>
            <person name="Jongepier E."/>
            <person name="Robertson H.M."/>
            <person name="Arning N."/>
            <person name="Bitard-Feildel T."/>
            <person name="Chao H."/>
            <person name="Childers C.P."/>
            <person name="Dinh H."/>
            <person name="Doddapaneni H."/>
            <person name="Dugan S."/>
            <person name="Gowin J."/>
            <person name="Greiner C."/>
            <person name="Han Y."/>
            <person name="Hu H."/>
            <person name="Hughes D.S.T."/>
            <person name="Huylmans A.-K."/>
            <person name="Kemena C."/>
            <person name="Kremer L.P.M."/>
            <person name="Lee S.L."/>
            <person name="Lopez-Ezquerra A."/>
            <person name="Mallet L."/>
            <person name="Monroy-Kuhn J.M."/>
            <person name="Moser A."/>
            <person name="Murali S.C."/>
            <person name="Muzny D.M."/>
            <person name="Otani S."/>
            <person name="Piulachs M.-D."/>
            <person name="Poelchau M."/>
            <person name="Qu J."/>
            <person name="Schaub F."/>
            <person name="Wada-Katsumata A."/>
            <person name="Worley K.C."/>
            <person name="Xie Q."/>
            <person name="Ylla G."/>
            <person name="Poulsen M."/>
            <person name="Gibbs R.A."/>
            <person name="Schal C."/>
            <person name="Richards S."/>
            <person name="Belles X."/>
            <person name="Korb J."/>
            <person name="Bornberg-Bauer E."/>
        </authorList>
    </citation>
    <scope>NUCLEOTIDE SEQUENCE [LARGE SCALE GENOMIC DNA]</scope>
    <source>
        <tissue evidence="9">Whole body</tissue>
    </source>
</reference>
<evidence type="ECO:0000256" key="4">
    <source>
        <dbReference type="ARBA" id="ARBA00022847"/>
    </source>
</evidence>
<accession>A0A2J7RH12</accession>
<dbReference type="InterPro" id="IPR036259">
    <property type="entry name" value="MFS_trans_sf"/>
</dbReference>
<dbReference type="GO" id="GO:0016020">
    <property type="term" value="C:membrane"/>
    <property type="evidence" value="ECO:0007669"/>
    <property type="project" value="UniProtKB-SubCell"/>
</dbReference>
<dbReference type="GO" id="GO:0015293">
    <property type="term" value="F:symporter activity"/>
    <property type="evidence" value="ECO:0007669"/>
    <property type="project" value="UniProtKB-KW"/>
</dbReference>
<dbReference type="EMBL" id="NEVH01003749">
    <property type="protein sequence ID" value="PNF40123.1"/>
    <property type="molecule type" value="Genomic_DNA"/>
</dbReference>
<gene>
    <name evidence="9" type="ORF">B7P43_G10001</name>
</gene>
<evidence type="ECO:0000313" key="10">
    <source>
        <dbReference type="Proteomes" id="UP000235965"/>
    </source>
</evidence>
<dbReference type="InParanoid" id="A0A2J7RH12"/>
<keyword evidence="4" id="KW-0769">Symport</keyword>
<dbReference type="OrthoDB" id="2985014at2759"/>
<feature type="transmembrane region" description="Helical" evidence="7">
    <location>
        <begin position="316"/>
        <end position="334"/>
    </location>
</feature>
<dbReference type="SUPFAM" id="SSF103473">
    <property type="entry name" value="MFS general substrate transporter"/>
    <property type="match status" value="1"/>
</dbReference>
<feature type="domain" description="Major facilitator superfamily (MFS) profile" evidence="8">
    <location>
        <begin position="14"/>
        <end position="464"/>
    </location>
</feature>
<sequence>MAGCMPERDILWYLVFIGFAVNYMFRLNVNIGIVSMVKNRPLKLDNTSYSSVCMESQSSLTSYNSSTNVTTIGLHLSDELRFDWDEKQQGLILGSFFWLFWTTQVPGGLLAQRYGTKLVFGLTNGIPCLLSFFIPLFARADYRALVFLRALQGFIAGTTWPAMHHLAANWIPPNERSKFVTAYMGSSVGAAITYPLCGFLIKWFDWPSIYYVTGVVGVIWFITWWLLVYDSPAEHPHISEKEKTYILSKLGETVAEKNLPTPWKEVLLSRPVWMNILAQWGNIWGLFTLMTQAPTYFKYIHGWDITMTGFLSGIPHLTRVCFAVLMSFLGDYLLRKDFMSRTNVRKMAAAACTIGQGLFTLGLSFSGCNATAAIVFSTVATAVSGAVSTGPLASFIDISPNFASVMLGISNMISVVPGFISPVIVGYLTYQNQTIEQWQLVFIISSVMLLVAGFLYILFSSSELQKWNTPTERKHIPENQELNPK</sequence>
<dbReference type="PROSITE" id="PS50850">
    <property type="entry name" value="MFS"/>
    <property type="match status" value="1"/>
</dbReference>
<dbReference type="PANTHER" id="PTHR11662">
    <property type="entry name" value="SOLUTE CARRIER FAMILY 17"/>
    <property type="match status" value="1"/>
</dbReference>
<dbReference type="GO" id="GO:0006820">
    <property type="term" value="P:monoatomic anion transport"/>
    <property type="evidence" value="ECO:0007669"/>
    <property type="project" value="TreeGrafter"/>
</dbReference>
<feature type="transmembrane region" description="Helical" evidence="7">
    <location>
        <begin position="208"/>
        <end position="227"/>
    </location>
</feature>
<feature type="transmembrane region" description="Helical" evidence="7">
    <location>
        <begin position="346"/>
        <end position="365"/>
    </location>
</feature>
<feature type="transmembrane region" description="Helical" evidence="7">
    <location>
        <begin position="371"/>
        <end position="393"/>
    </location>
</feature>
<dbReference type="PANTHER" id="PTHR11662:SF79">
    <property type="entry name" value="NA[+]-DEPENDENT INORGANIC PHOSPHATE COTRANSPORTER, ISOFORM A"/>
    <property type="match status" value="1"/>
</dbReference>
<keyword evidence="10" id="KW-1185">Reference proteome</keyword>
<dbReference type="CDD" id="cd17318">
    <property type="entry name" value="MFS_SLC17"/>
    <property type="match status" value="1"/>
</dbReference>
<comment type="subcellular location">
    <subcellularLocation>
        <location evidence="1">Membrane</location>
        <topology evidence="1">Multi-pass membrane protein</topology>
    </subcellularLocation>
</comment>
<feature type="transmembrane region" description="Helical" evidence="7">
    <location>
        <begin position="183"/>
        <end position="201"/>
    </location>
</feature>
<dbReference type="STRING" id="105785.A0A2J7RH12"/>
<dbReference type="AlphaFoldDB" id="A0A2J7RH12"/>
<evidence type="ECO:0000313" key="9">
    <source>
        <dbReference type="EMBL" id="PNF40123.1"/>
    </source>
</evidence>
<feature type="transmembrane region" description="Helical" evidence="7">
    <location>
        <begin position="118"/>
        <end position="138"/>
    </location>
</feature>
<evidence type="ECO:0000256" key="3">
    <source>
        <dbReference type="ARBA" id="ARBA00022692"/>
    </source>
</evidence>
<keyword evidence="5 7" id="KW-1133">Transmembrane helix</keyword>
<feature type="transmembrane region" description="Helical" evidence="7">
    <location>
        <begin position="12"/>
        <end position="34"/>
    </location>
</feature>
<dbReference type="InterPro" id="IPR020846">
    <property type="entry name" value="MFS_dom"/>
</dbReference>
<feature type="transmembrane region" description="Helical" evidence="7">
    <location>
        <begin position="145"/>
        <end position="163"/>
    </location>
</feature>
<evidence type="ECO:0000256" key="5">
    <source>
        <dbReference type="ARBA" id="ARBA00022989"/>
    </source>
</evidence>
<proteinExistence type="predicted"/>
<feature type="transmembrane region" description="Helical" evidence="7">
    <location>
        <begin position="405"/>
        <end position="428"/>
    </location>
</feature>
<dbReference type="FunFam" id="1.20.1250.20:FF:000003">
    <property type="entry name" value="Solute carrier family 17 member 3"/>
    <property type="match status" value="1"/>
</dbReference>
<protein>
    <recommendedName>
        <fullName evidence="8">Major facilitator superfamily (MFS) profile domain-containing protein</fullName>
    </recommendedName>
</protein>
<feature type="transmembrane region" description="Helical" evidence="7">
    <location>
        <begin position="440"/>
        <end position="459"/>
    </location>
</feature>
<dbReference type="InterPro" id="IPR011701">
    <property type="entry name" value="MFS"/>
</dbReference>
<keyword evidence="3 7" id="KW-0812">Transmembrane</keyword>
<evidence type="ECO:0000256" key="6">
    <source>
        <dbReference type="ARBA" id="ARBA00023136"/>
    </source>
</evidence>
<dbReference type="Pfam" id="PF07690">
    <property type="entry name" value="MFS_1"/>
    <property type="match status" value="1"/>
</dbReference>
<evidence type="ECO:0000256" key="2">
    <source>
        <dbReference type="ARBA" id="ARBA00022448"/>
    </source>
</evidence>
<organism evidence="9 10">
    <name type="scientific">Cryptotermes secundus</name>
    <dbReference type="NCBI Taxonomy" id="105785"/>
    <lineage>
        <taxon>Eukaryota</taxon>
        <taxon>Metazoa</taxon>
        <taxon>Ecdysozoa</taxon>
        <taxon>Arthropoda</taxon>
        <taxon>Hexapoda</taxon>
        <taxon>Insecta</taxon>
        <taxon>Pterygota</taxon>
        <taxon>Neoptera</taxon>
        <taxon>Polyneoptera</taxon>
        <taxon>Dictyoptera</taxon>
        <taxon>Blattodea</taxon>
        <taxon>Blattoidea</taxon>
        <taxon>Termitoidae</taxon>
        <taxon>Kalotermitidae</taxon>
        <taxon>Cryptotermitinae</taxon>
        <taxon>Cryptotermes</taxon>
    </lineage>
</organism>
<evidence type="ECO:0000256" key="1">
    <source>
        <dbReference type="ARBA" id="ARBA00004141"/>
    </source>
</evidence>
<comment type="caution">
    <text evidence="9">The sequence shown here is derived from an EMBL/GenBank/DDBJ whole genome shotgun (WGS) entry which is preliminary data.</text>
</comment>
<dbReference type="Proteomes" id="UP000235965">
    <property type="component" value="Unassembled WGS sequence"/>
</dbReference>
<keyword evidence="6 7" id="KW-0472">Membrane</keyword>